<evidence type="ECO:0000313" key="3">
    <source>
        <dbReference type="Proteomes" id="UP001642484"/>
    </source>
</evidence>
<keyword evidence="3" id="KW-1185">Reference proteome</keyword>
<dbReference type="EMBL" id="CAXAMN010011001">
    <property type="protein sequence ID" value="CAK9033297.1"/>
    <property type="molecule type" value="Genomic_DNA"/>
</dbReference>
<comment type="caution">
    <text evidence="2">The sequence shown here is derived from an EMBL/GenBank/DDBJ whole genome shotgun (WGS) entry which is preliminary data.</text>
</comment>
<organism evidence="2 3">
    <name type="scientific">Durusdinium trenchii</name>
    <dbReference type="NCBI Taxonomy" id="1381693"/>
    <lineage>
        <taxon>Eukaryota</taxon>
        <taxon>Sar</taxon>
        <taxon>Alveolata</taxon>
        <taxon>Dinophyceae</taxon>
        <taxon>Suessiales</taxon>
        <taxon>Symbiodiniaceae</taxon>
        <taxon>Durusdinium</taxon>
    </lineage>
</organism>
<name>A0ABP0L292_9DINO</name>
<sequence>MRHSQMGECFCPSQLSMVSEDPSIGNCLSRIATRQLLRQSDALQQALQLSEGGGWKGGHFDRHTAQKCMKMIDQEQGDCEESKQMSPNLGTLSSPTVIRRRRPLSPKGRVFRASTIENWSLNWLENRENRQSM</sequence>
<dbReference type="Proteomes" id="UP001642484">
    <property type="component" value="Unassembled WGS sequence"/>
</dbReference>
<evidence type="ECO:0000313" key="2">
    <source>
        <dbReference type="EMBL" id="CAK9033297.1"/>
    </source>
</evidence>
<evidence type="ECO:0000313" key="1">
    <source>
        <dbReference type="EMBL" id="CAK9032976.1"/>
    </source>
</evidence>
<accession>A0ABP0L292</accession>
<proteinExistence type="predicted"/>
<protein>
    <submittedName>
        <fullName evidence="2">Uncharacterized protein</fullName>
    </submittedName>
</protein>
<gene>
    <name evidence="1" type="ORF">CCMP2556_LOCUS18870</name>
    <name evidence="2" type="ORF">CCMP2556_LOCUS19009</name>
</gene>
<reference evidence="2 3" key="1">
    <citation type="submission" date="2024-02" db="EMBL/GenBank/DDBJ databases">
        <authorList>
            <person name="Chen Y."/>
            <person name="Shah S."/>
            <person name="Dougan E. K."/>
            <person name="Thang M."/>
            <person name="Chan C."/>
        </authorList>
    </citation>
    <scope>NUCLEOTIDE SEQUENCE [LARGE SCALE GENOMIC DNA]</scope>
</reference>
<dbReference type="EMBL" id="CAXAMN010010890">
    <property type="protein sequence ID" value="CAK9032976.1"/>
    <property type="molecule type" value="Genomic_DNA"/>
</dbReference>